<protein>
    <submittedName>
        <fullName evidence="3">Uncharacterized protein</fullName>
    </submittedName>
</protein>
<evidence type="ECO:0000256" key="2">
    <source>
        <dbReference type="SAM" id="SignalP"/>
    </source>
</evidence>
<dbReference type="RefSeq" id="WP_144996320.1">
    <property type="nucleotide sequence ID" value="NZ_CP036281.1"/>
</dbReference>
<dbReference type="Proteomes" id="UP000317178">
    <property type="component" value="Chromosome"/>
</dbReference>
<sequence precursor="true">MSLRKLAVLALLIGLLPWVAGCGNGDDGLQEFEPSTSHEDDHDHDEHGHEEHGPHDGHLVDLGDHKYMAEVVFDAADHKVGVYILDHDEMKAYPIDQTEIGAHLHIGEEEQEFKLTAKPQEGDPEGKSSYFELAGNEIIKEHVTDAEDLEGEIIVTVDGETYEGEIMHHHDHDHDDHDH</sequence>
<dbReference type="AlphaFoldDB" id="A0A518CPF0"/>
<proteinExistence type="predicted"/>
<dbReference type="KEGG" id="plon:Pla110_28430"/>
<feature type="chain" id="PRO_5021775132" evidence="2">
    <location>
        <begin position="21"/>
        <end position="179"/>
    </location>
</feature>
<feature type="signal peptide" evidence="2">
    <location>
        <begin position="1"/>
        <end position="20"/>
    </location>
</feature>
<evidence type="ECO:0000313" key="4">
    <source>
        <dbReference type="Proteomes" id="UP000317178"/>
    </source>
</evidence>
<keyword evidence="4" id="KW-1185">Reference proteome</keyword>
<feature type="compositionally biased region" description="Basic and acidic residues" evidence="1">
    <location>
        <begin position="36"/>
        <end position="61"/>
    </location>
</feature>
<dbReference type="OrthoDB" id="276591at2"/>
<feature type="region of interest" description="Disordered" evidence="1">
    <location>
        <begin position="27"/>
        <end position="61"/>
    </location>
</feature>
<evidence type="ECO:0000256" key="1">
    <source>
        <dbReference type="SAM" id="MobiDB-lite"/>
    </source>
</evidence>
<keyword evidence="2" id="KW-0732">Signal</keyword>
<gene>
    <name evidence="3" type="ORF">Pla110_28430</name>
</gene>
<name>A0A518CPF0_9PLAN</name>
<dbReference type="PROSITE" id="PS51257">
    <property type="entry name" value="PROKAR_LIPOPROTEIN"/>
    <property type="match status" value="1"/>
</dbReference>
<organism evidence="3 4">
    <name type="scientific">Polystyrenella longa</name>
    <dbReference type="NCBI Taxonomy" id="2528007"/>
    <lineage>
        <taxon>Bacteria</taxon>
        <taxon>Pseudomonadati</taxon>
        <taxon>Planctomycetota</taxon>
        <taxon>Planctomycetia</taxon>
        <taxon>Planctomycetales</taxon>
        <taxon>Planctomycetaceae</taxon>
        <taxon>Polystyrenella</taxon>
    </lineage>
</organism>
<accession>A0A518CPF0</accession>
<evidence type="ECO:0000313" key="3">
    <source>
        <dbReference type="EMBL" id="QDU81106.1"/>
    </source>
</evidence>
<dbReference type="EMBL" id="CP036281">
    <property type="protein sequence ID" value="QDU81106.1"/>
    <property type="molecule type" value="Genomic_DNA"/>
</dbReference>
<reference evidence="3 4" key="1">
    <citation type="submission" date="2019-02" db="EMBL/GenBank/DDBJ databases">
        <title>Deep-cultivation of Planctomycetes and their phenomic and genomic characterization uncovers novel biology.</title>
        <authorList>
            <person name="Wiegand S."/>
            <person name="Jogler M."/>
            <person name="Boedeker C."/>
            <person name="Pinto D."/>
            <person name="Vollmers J."/>
            <person name="Rivas-Marin E."/>
            <person name="Kohn T."/>
            <person name="Peeters S.H."/>
            <person name="Heuer A."/>
            <person name="Rast P."/>
            <person name="Oberbeckmann S."/>
            <person name="Bunk B."/>
            <person name="Jeske O."/>
            <person name="Meyerdierks A."/>
            <person name="Storesund J.E."/>
            <person name="Kallscheuer N."/>
            <person name="Luecker S."/>
            <person name="Lage O.M."/>
            <person name="Pohl T."/>
            <person name="Merkel B.J."/>
            <person name="Hornburger P."/>
            <person name="Mueller R.-W."/>
            <person name="Bruemmer F."/>
            <person name="Labrenz M."/>
            <person name="Spormann A.M."/>
            <person name="Op den Camp H."/>
            <person name="Overmann J."/>
            <person name="Amann R."/>
            <person name="Jetten M.S.M."/>
            <person name="Mascher T."/>
            <person name="Medema M.H."/>
            <person name="Devos D.P."/>
            <person name="Kaster A.-K."/>
            <person name="Ovreas L."/>
            <person name="Rohde M."/>
            <person name="Galperin M.Y."/>
            <person name="Jogler C."/>
        </authorList>
    </citation>
    <scope>NUCLEOTIDE SEQUENCE [LARGE SCALE GENOMIC DNA]</scope>
    <source>
        <strain evidence="3 4">Pla110</strain>
    </source>
</reference>